<feature type="transmembrane region" description="Helical" evidence="4">
    <location>
        <begin position="97"/>
        <end position="117"/>
    </location>
</feature>
<dbReference type="PANTHER" id="PTHR44688">
    <property type="entry name" value="DNA-BINDING TRANSCRIPTIONAL ACTIVATOR DEVR_DOSR"/>
    <property type="match status" value="1"/>
</dbReference>
<accession>A0AAT9H767</accession>
<dbReference type="PANTHER" id="PTHR44688:SF16">
    <property type="entry name" value="DNA-BINDING TRANSCRIPTIONAL ACTIVATOR DEVR_DOSR"/>
    <property type="match status" value="1"/>
</dbReference>
<evidence type="ECO:0000313" key="6">
    <source>
        <dbReference type="EMBL" id="BFM45305.1"/>
    </source>
</evidence>
<evidence type="ECO:0000256" key="3">
    <source>
        <dbReference type="ARBA" id="ARBA00023163"/>
    </source>
</evidence>
<dbReference type="InterPro" id="IPR000792">
    <property type="entry name" value="Tscrpt_reg_LuxR_C"/>
</dbReference>
<dbReference type="GO" id="GO:0003677">
    <property type="term" value="F:DNA binding"/>
    <property type="evidence" value="ECO:0007669"/>
    <property type="project" value="UniProtKB-KW"/>
</dbReference>
<feature type="transmembrane region" description="Helical" evidence="4">
    <location>
        <begin position="123"/>
        <end position="141"/>
    </location>
</feature>
<keyword evidence="4" id="KW-0472">Membrane</keyword>
<feature type="transmembrane region" description="Helical" evidence="4">
    <location>
        <begin position="186"/>
        <end position="206"/>
    </location>
</feature>
<evidence type="ECO:0000259" key="5">
    <source>
        <dbReference type="PROSITE" id="PS50043"/>
    </source>
</evidence>
<dbReference type="Gene3D" id="1.10.10.10">
    <property type="entry name" value="Winged helix-like DNA-binding domain superfamily/Winged helix DNA-binding domain"/>
    <property type="match status" value="1"/>
</dbReference>
<feature type="transmembrane region" description="Helical" evidence="4">
    <location>
        <begin position="6"/>
        <end position="25"/>
    </location>
</feature>
<keyword evidence="4" id="KW-0812">Transmembrane</keyword>
<proteinExistence type="predicted"/>
<dbReference type="GO" id="GO:0006355">
    <property type="term" value="P:regulation of DNA-templated transcription"/>
    <property type="evidence" value="ECO:0007669"/>
    <property type="project" value="InterPro"/>
</dbReference>
<dbReference type="SMART" id="SM00421">
    <property type="entry name" value="HTH_LUXR"/>
    <property type="match status" value="1"/>
</dbReference>
<dbReference type="AlphaFoldDB" id="A0AAT9H767"/>
<dbReference type="CDD" id="cd06170">
    <property type="entry name" value="LuxR_C_like"/>
    <property type="match status" value="1"/>
</dbReference>
<evidence type="ECO:0000256" key="2">
    <source>
        <dbReference type="ARBA" id="ARBA00023125"/>
    </source>
</evidence>
<dbReference type="Pfam" id="PF00196">
    <property type="entry name" value="GerE"/>
    <property type="match status" value="1"/>
</dbReference>
<sequence>MLELEIILFIIAYTTLVVSLTFAFICYKRNLETQETLVLIISLLILIISISFTPILKNSGHSFFSNLFTISSMIFVGAATLLNTLKERQHKLQNMFKKIYLGLGIILFFTVHLISFFNMTKYAQWFSSGYLMLSIVFSAIIIRTTEPKIKIKIKKTDSDRLFVIAFLVIVPVYLVLQFQFCEYCDNPPIGFLLPFLFSLIAINKITDDINRLSILKINTENFQSNLIAYGLSDRETEVAKLLSQGHSYQSISELLFISIPTVKTHTGNIYRKCNVKSKYELMKIVFY</sequence>
<dbReference type="PRINTS" id="PR00038">
    <property type="entry name" value="HTHLUXR"/>
</dbReference>
<keyword evidence="3" id="KW-0804">Transcription</keyword>
<gene>
    <name evidence="6" type="ORF">CFS9_39460</name>
</gene>
<evidence type="ECO:0000256" key="4">
    <source>
        <dbReference type="SAM" id="Phobius"/>
    </source>
</evidence>
<dbReference type="PROSITE" id="PS50043">
    <property type="entry name" value="HTH_LUXR_2"/>
    <property type="match status" value="1"/>
</dbReference>
<organism evidence="6">
    <name type="scientific">Flavobacterium sp. CFS9</name>
    <dbReference type="NCBI Taxonomy" id="3143118"/>
    <lineage>
        <taxon>Bacteria</taxon>
        <taxon>Pseudomonadati</taxon>
        <taxon>Bacteroidota</taxon>
        <taxon>Flavobacteriia</taxon>
        <taxon>Flavobacteriales</taxon>
        <taxon>Flavobacteriaceae</taxon>
        <taxon>Flavobacterium</taxon>
    </lineage>
</organism>
<reference evidence="6" key="1">
    <citation type="submission" date="2024-05" db="EMBL/GenBank/DDBJ databases">
        <title>Whole-Genome Sequence of CFS9, a Potential Fish Probiotic Isolated from the Body Surface of Silurus asotus.</title>
        <authorList>
            <person name="Kojima M."/>
            <person name="Tobioka K."/>
            <person name="Yokota K."/>
            <person name="Nakatani H."/>
            <person name="Hori K."/>
            <person name="Tamaru Y."/>
            <person name="Okazaki F."/>
        </authorList>
    </citation>
    <scope>NUCLEOTIDE SEQUENCE</scope>
    <source>
        <strain evidence="6">CFS9</strain>
    </source>
</reference>
<dbReference type="SUPFAM" id="SSF46894">
    <property type="entry name" value="C-terminal effector domain of the bipartite response regulators"/>
    <property type="match status" value="1"/>
</dbReference>
<dbReference type="PROSITE" id="PS00622">
    <property type="entry name" value="HTH_LUXR_1"/>
    <property type="match status" value="1"/>
</dbReference>
<keyword evidence="1" id="KW-0805">Transcription regulation</keyword>
<name>A0AAT9H767_9FLAO</name>
<feature type="transmembrane region" description="Helical" evidence="4">
    <location>
        <begin position="62"/>
        <end position="85"/>
    </location>
</feature>
<feature type="transmembrane region" description="Helical" evidence="4">
    <location>
        <begin position="161"/>
        <end position="180"/>
    </location>
</feature>
<feature type="domain" description="HTH luxR-type" evidence="5">
    <location>
        <begin position="221"/>
        <end position="287"/>
    </location>
</feature>
<protein>
    <recommendedName>
        <fullName evidence="5">HTH luxR-type domain-containing protein</fullName>
    </recommendedName>
</protein>
<feature type="transmembrane region" description="Helical" evidence="4">
    <location>
        <begin position="37"/>
        <end position="56"/>
    </location>
</feature>
<evidence type="ECO:0000256" key="1">
    <source>
        <dbReference type="ARBA" id="ARBA00023015"/>
    </source>
</evidence>
<dbReference type="EMBL" id="AP031573">
    <property type="protein sequence ID" value="BFM45305.1"/>
    <property type="molecule type" value="Genomic_DNA"/>
</dbReference>
<keyword evidence="2" id="KW-0238">DNA-binding</keyword>
<keyword evidence="4" id="KW-1133">Transmembrane helix</keyword>
<dbReference type="InterPro" id="IPR016032">
    <property type="entry name" value="Sig_transdc_resp-reg_C-effctor"/>
</dbReference>
<dbReference type="InterPro" id="IPR036388">
    <property type="entry name" value="WH-like_DNA-bd_sf"/>
</dbReference>